<organism evidence="3 4">
    <name type="scientific">Rhizobium setariae</name>
    <dbReference type="NCBI Taxonomy" id="2801340"/>
    <lineage>
        <taxon>Bacteria</taxon>
        <taxon>Pseudomonadati</taxon>
        <taxon>Pseudomonadota</taxon>
        <taxon>Alphaproteobacteria</taxon>
        <taxon>Hyphomicrobiales</taxon>
        <taxon>Rhizobiaceae</taxon>
        <taxon>Rhizobium/Agrobacterium group</taxon>
        <taxon>Rhizobium</taxon>
    </lineage>
</organism>
<dbReference type="Proteomes" id="UP000633219">
    <property type="component" value="Unassembled WGS sequence"/>
</dbReference>
<dbReference type="Pfam" id="PF04909">
    <property type="entry name" value="Amidohydro_2"/>
    <property type="match status" value="1"/>
</dbReference>
<dbReference type="AlphaFoldDB" id="A0A936YUB1"/>
<name>A0A936YUB1_9HYPH</name>
<dbReference type="InterPro" id="IPR052350">
    <property type="entry name" value="Metallo-dep_Lactonases"/>
</dbReference>
<dbReference type="InterPro" id="IPR006680">
    <property type="entry name" value="Amidohydro-rel"/>
</dbReference>
<evidence type="ECO:0000313" key="3">
    <source>
        <dbReference type="EMBL" id="MBL0373306.1"/>
    </source>
</evidence>
<comment type="caution">
    <text evidence="3">The sequence shown here is derived from an EMBL/GenBank/DDBJ whole genome shotgun (WGS) entry which is preliminary data.</text>
</comment>
<accession>A0A936YUB1</accession>
<comment type="similarity">
    <text evidence="1">Belongs to the metallo-dependent hydrolases superfamily.</text>
</comment>
<dbReference type="EMBL" id="JAEQNC010000007">
    <property type="protein sequence ID" value="MBL0373306.1"/>
    <property type="molecule type" value="Genomic_DNA"/>
</dbReference>
<sequence length="303" mass="34354">MDNALYSGPIIDAHHHLWDFDQGKHPWLAGPQGDELQPLRHAFLPADYLTVASGSNVVATVHIEAGWDPVDPVSETAWLETLEKPGGIASRYVAHAPLHDPQAPELLQQHAAYQRVTGIRDILTWHPDPAKRRVADEFRMEDPVWRRNFGLLARHGMSFDLMISPWQMQAARRLAEDFPEITIVLNHCGSPMDRTPEGMERWRSGLRNLAKTSNVHIKLSNPTAYDPDWTAESLTNVLKHGIDCFGPERVLFATDYPVLTLQIGFAAWIDVFKTAVRSYSAEEQRRMFHDNANAVYRMGLPLR</sequence>
<gene>
    <name evidence="3" type="ORF">JJB09_14810</name>
</gene>
<dbReference type="PANTHER" id="PTHR43569:SF1">
    <property type="entry name" value="BLL3371 PROTEIN"/>
    <property type="match status" value="1"/>
</dbReference>
<dbReference type="PANTHER" id="PTHR43569">
    <property type="entry name" value="AMIDOHYDROLASE"/>
    <property type="match status" value="1"/>
</dbReference>
<dbReference type="CDD" id="cd01292">
    <property type="entry name" value="metallo-dependent_hydrolases"/>
    <property type="match status" value="1"/>
</dbReference>
<evidence type="ECO:0000256" key="1">
    <source>
        <dbReference type="ARBA" id="ARBA00038310"/>
    </source>
</evidence>
<proteinExistence type="inferred from homology"/>
<dbReference type="InterPro" id="IPR032466">
    <property type="entry name" value="Metal_Hydrolase"/>
</dbReference>
<dbReference type="SUPFAM" id="SSF51556">
    <property type="entry name" value="Metallo-dependent hydrolases"/>
    <property type="match status" value="1"/>
</dbReference>
<dbReference type="Gene3D" id="3.20.20.140">
    <property type="entry name" value="Metal-dependent hydrolases"/>
    <property type="match status" value="1"/>
</dbReference>
<protein>
    <submittedName>
        <fullName evidence="3">Amidohydrolase family protein</fullName>
    </submittedName>
</protein>
<dbReference type="RefSeq" id="WP_201659510.1">
    <property type="nucleotide sequence ID" value="NZ_JAEQNC010000007.1"/>
</dbReference>
<keyword evidence="4" id="KW-1185">Reference proteome</keyword>
<reference evidence="3" key="1">
    <citation type="submission" date="2021-01" db="EMBL/GenBank/DDBJ databases">
        <title>Rhizobium sp. strain KVB221 16S ribosomal RNA gene Genome sequencing and assembly.</title>
        <authorList>
            <person name="Kang M."/>
        </authorList>
    </citation>
    <scope>NUCLEOTIDE SEQUENCE</scope>
    <source>
        <strain evidence="3">KVB221</strain>
    </source>
</reference>
<evidence type="ECO:0000313" key="4">
    <source>
        <dbReference type="Proteomes" id="UP000633219"/>
    </source>
</evidence>
<dbReference type="GO" id="GO:0016787">
    <property type="term" value="F:hydrolase activity"/>
    <property type="evidence" value="ECO:0007669"/>
    <property type="project" value="InterPro"/>
</dbReference>
<feature type="domain" description="Amidohydrolase-related" evidence="2">
    <location>
        <begin position="11"/>
        <end position="297"/>
    </location>
</feature>
<evidence type="ECO:0000259" key="2">
    <source>
        <dbReference type="Pfam" id="PF04909"/>
    </source>
</evidence>